<dbReference type="PANTHER" id="PTHR34207">
    <property type="entry name" value="PROTEIN BIC1"/>
    <property type="match status" value="1"/>
</dbReference>
<dbReference type="CDD" id="cd22645">
    <property type="entry name" value="BIC1_CID"/>
    <property type="match status" value="1"/>
</dbReference>
<dbReference type="GO" id="GO:0009785">
    <property type="term" value="P:blue light signaling pathway"/>
    <property type="evidence" value="ECO:0007669"/>
    <property type="project" value="InterPro"/>
</dbReference>
<reference evidence="1 2" key="1">
    <citation type="journal article" date="2020" name="Nat. Food">
        <title>A phased Vanilla planifolia genome enables genetic improvement of flavour and production.</title>
        <authorList>
            <person name="Hasing T."/>
            <person name="Tang H."/>
            <person name="Brym M."/>
            <person name="Khazi F."/>
            <person name="Huang T."/>
            <person name="Chambers A.H."/>
        </authorList>
    </citation>
    <scope>NUCLEOTIDE SEQUENCE [LARGE SCALE GENOMIC DNA]</scope>
    <source>
        <tissue evidence="1">Leaf</tissue>
    </source>
</reference>
<sequence length="112" mass="12908">MAKQQSMEDPRREFEKVETALERMKRHWSEAAGRVWVPEVWGQEELLREWSDCSAFERSLVSKELCAARLALMAECRRGNSGGLGIENRGSLEEVFEATKNHHEKTQDGVKM</sequence>
<dbReference type="OrthoDB" id="672067at2759"/>
<name>A0A835VC06_VANPL</name>
<evidence type="ECO:0000313" key="2">
    <source>
        <dbReference type="Proteomes" id="UP000639772"/>
    </source>
</evidence>
<gene>
    <name evidence="1" type="ORF">HPP92_006123</name>
</gene>
<dbReference type="Proteomes" id="UP000639772">
    <property type="component" value="Unassembled WGS sequence"/>
</dbReference>
<dbReference type="AlphaFoldDB" id="A0A835VC06"/>
<organism evidence="1 2">
    <name type="scientific">Vanilla planifolia</name>
    <name type="common">Vanilla</name>
    <dbReference type="NCBI Taxonomy" id="51239"/>
    <lineage>
        <taxon>Eukaryota</taxon>
        <taxon>Viridiplantae</taxon>
        <taxon>Streptophyta</taxon>
        <taxon>Embryophyta</taxon>
        <taxon>Tracheophyta</taxon>
        <taxon>Spermatophyta</taxon>
        <taxon>Magnoliopsida</taxon>
        <taxon>Liliopsida</taxon>
        <taxon>Asparagales</taxon>
        <taxon>Orchidaceae</taxon>
        <taxon>Vanilloideae</taxon>
        <taxon>Vanilleae</taxon>
        <taxon>Vanilla</taxon>
    </lineage>
</organism>
<dbReference type="EMBL" id="JADCNM010000002">
    <property type="protein sequence ID" value="KAG0495129.1"/>
    <property type="molecule type" value="Genomic_DNA"/>
</dbReference>
<accession>A0A835VC06</accession>
<protein>
    <submittedName>
        <fullName evidence="1">Uncharacterized protein</fullName>
    </submittedName>
</protein>
<proteinExistence type="predicted"/>
<evidence type="ECO:0000313" key="1">
    <source>
        <dbReference type="EMBL" id="KAG0495129.1"/>
    </source>
</evidence>
<dbReference type="InterPro" id="IPR040374">
    <property type="entry name" value="BIC"/>
</dbReference>
<comment type="caution">
    <text evidence="1">The sequence shown here is derived from an EMBL/GenBank/DDBJ whole genome shotgun (WGS) entry which is preliminary data.</text>
</comment>
<dbReference type="PANTHER" id="PTHR34207:SF2">
    <property type="entry name" value="PROTEIN BIC1"/>
    <property type="match status" value="1"/>
</dbReference>